<accession>A0A1M5ZBJ0</accession>
<dbReference type="Pfam" id="PF12833">
    <property type="entry name" value="HTH_18"/>
    <property type="match status" value="1"/>
</dbReference>
<dbReference type="GO" id="GO:0003700">
    <property type="term" value="F:DNA-binding transcription factor activity"/>
    <property type="evidence" value="ECO:0007669"/>
    <property type="project" value="InterPro"/>
</dbReference>
<evidence type="ECO:0000313" key="6">
    <source>
        <dbReference type="Proteomes" id="UP000184268"/>
    </source>
</evidence>
<gene>
    <name evidence="5" type="ORF">SAMN02745129_0158</name>
</gene>
<reference evidence="5 6" key="1">
    <citation type="submission" date="2016-11" db="EMBL/GenBank/DDBJ databases">
        <authorList>
            <person name="Jaros S."/>
            <person name="Januszkiewicz K."/>
            <person name="Wedrychowicz H."/>
        </authorList>
    </citation>
    <scope>NUCLEOTIDE SEQUENCE [LARGE SCALE GENOMIC DNA]</scope>
    <source>
        <strain evidence="5 6">DSM 16917</strain>
    </source>
</reference>
<evidence type="ECO:0000259" key="4">
    <source>
        <dbReference type="PROSITE" id="PS01124"/>
    </source>
</evidence>
<dbReference type="PANTHER" id="PTHR47894">
    <property type="entry name" value="HTH-TYPE TRANSCRIPTIONAL REGULATOR GADX"/>
    <property type="match status" value="1"/>
</dbReference>
<dbReference type="STRING" id="299255.SAMN02745129_0158"/>
<keyword evidence="6" id="KW-1185">Reference proteome</keyword>
<keyword evidence="2" id="KW-0238">DNA-binding</keyword>
<dbReference type="EMBL" id="FQXG01000010">
    <property type="protein sequence ID" value="SHI21591.1"/>
    <property type="molecule type" value="Genomic_DNA"/>
</dbReference>
<keyword evidence="3" id="KW-0804">Transcription</keyword>
<dbReference type="InterPro" id="IPR032687">
    <property type="entry name" value="AraC-type_N"/>
</dbReference>
<protein>
    <submittedName>
        <fullName evidence="5">Transcriptional regulator, AraC family</fullName>
    </submittedName>
</protein>
<dbReference type="PANTHER" id="PTHR47894:SF1">
    <property type="entry name" value="HTH-TYPE TRANSCRIPTIONAL REGULATOR VQSM"/>
    <property type="match status" value="1"/>
</dbReference>
<organism evidence="5 6">
    <name type="scientific">Ferrimonas marina</name>
    <dbReference type="NCBI Taxonomy" id="299255"/>
    <lineage>
        <taxon>Bacteria</taxon>
        <taxon>Pseudomonadati</taxon>
        <taxon>Pseudomonadota</taxon>
        <taxon>Gammaproteobacteria</taxon>
        <taxon>Alteromonadales</taxon>
        <taxon>Ferrimonadaceae</taxon>
        <taxon>Ferrimonas</taxon>
    </lineage>
</organism>
<evidence type="ECO:0000256" key="2">
    <source>
        <dbReference type="ARBA" id="ARBA00023125"/>
    </source>
</evidence>
<dbReference type="RefSeq" id="WP_082766704.1">
    <property type="nucleotide sequence ID" value="NZ_FQXG01000010.1"/>
</dbReference>
<dbReference type="InterPro" id="IPR018060">
    <property type="entry name" value="HTH_AraC"/>
</dbReference>
<sequence>MDALHLPGGMDSQVTLNQGTLIGDLQYPAFDLRLLSHYLAEQLGEAYRQRLLEHLCLTSQELESRQFVLAWQMLEGLSLAARWLPGPAAGVRFGQGFRPGDLDLLQASFSRCATLGELYRTIKQQPTLVGSFADVLEYSSAQRFSVRSLNVADIDPVTFAFLFEHSISSMRSIAQSLCQREVPFLQVHLPLPDPGPTATALYQQLLGCPVLFEQPAFEWHIAQEVLDYPLTWQPAPGVELSQAEFSAPSLIDQIQSHLFQHPDAFPSQEALAAQLGMSTRTFRRRLKELGTSYQGLQNQVRCQLALAWLHDHRYPIEEIGERLGFRDVSNFRHAFKRWLGRAPGQLFEIP</sequence>
<dbReference type="Proteomes" id="UP000184268">
    <property type="component" value="Unassembled WGS sequence"/>
</dbReference>
<evidence type="ECO:0000313" key="5">
    <source>
        <dbReference type="EMBL" id="SHI21591.1"/>
    </source>
</evidence>
<dbReference type="SMART" id="SM00342">
    <property type="entry name" value="HTH_ARAC"/>
    <property type="match status" value="1"/>
</dbReference>
<proteinExistence type="predicted"/>
<dbReference type="GO" id="GO:0005829">
    <property type="term" value="C:cytosol"/>
    <property type="evidence" value="ECO:0007669"/>
    <property type="project" value="TreeGrafter"/>
</dbReference>
<dbReference type="Pfam" id="PF12625">
    <property type="entry name" value="Arabinose_bd"/>
    <property type="match status" value="1"/>
</dbReference>
<dbReference type="Gene3D" id="1.10.10.60">
    <property type="entry name" value="Homeodomain-like"/>
    <property type="match status" value="1"/>
</dbReference>
<dbReference type="AlphaFoldDB" id="A0A1M5ZBJ0"/>
<dbReference type="SUPFAM" id="SSF46689">
    <property type="entry name" value="Homeodomain-like"/>
    <property type="match status" value="1"/>
</dbReference>
<dbReference type="PROSITE" id="PS01124">
    <property type="entry name" value="HTH_ARAC_FAMILY_2"/>
    <property type="match status" value="1"/>
</dbReference>
<feature type="domain" description="HTH araC/xylS-type" evidence="4">
    <location>
        <begin position="248"/>
        <end position="349"/>
    </location>
</feature>
<evidence type="ECO:0000256" key="3">
    <source>
        <dbReference type="ARBA" id="ARBA00023163"/>
    </source>
</evidence>
<dbReference type="OrthoDB" id="6816069at2"/>
<dbReference type="InterPro" id="IPR009057">
    <property type="entry name" value="Homeodomain-like_sf"/>
</dbReference>
<evidence type="ECO:0000256" key="1">
    <source>
        <dbReference type="ARBA" id="ARBA00023015"/>
    </source>
</evidence>
<dbReference type="GO" id="GO:0000976">
    <property type="term" value="F:transcription cis-regulatory region binding"/>
    <property type="evidence" value="ECO:0007669"/>
    <property type="project" value="TreeGrafter"/>
</dbReference>
<keyword evidence="1" id="KW-0805">Transcription regulation</keyword>
<name>A0A1M5ZBJ0_9GAMM</name>